<dbReference type="AlphaFoldDB" id="A0A9P6DV12"/>
<name>A0A9P6DV12_9AGAM</name>
<keyword evidence="3" id="KW-1185">Reference proteome</keyword>
<evidence type="ECO:0000313" key="3">
    <source>
        <dbReference type="Proteomes" id="UP000886523"/>
    </source>
</evidence>
<dbReference type="OrthoDB" id="1751210at2759"/>
<comment type="caution">
    <text evidence="2">The sequence shown here is derived from an EMBL/GenBank/DDBJ whole genome shotgun (WGS) entry which is preliminary data.</text>
</comment>
<proteinExistence type="predicted"/>
<accession>A0A9P6DV12</accession>
<dbReference type="GO" id="GO:0005634">
    <property type="term" value="C:nucleus"/>
    <property type="evidence" value="ECO:0007669"/>
    <property type="project" value="TreeGrafter"/>
</dbReference>
<dbReference type="Pfam" id="PF23305">
    <property type="entry name" value="DUF7082"/>
    <property type="match status" value="1"/>
</dbReference>
<dbReference type="PANTHER" id="PTHR39463:SF1">
    <property type="entry name" value="MEDUSA"/>
    <property type="match status" value="1"/>
</dbReference>
<evidence type="ECO:0000313" key="2">
    <source>
        <dbReference type="EMBL" id="KAF9512184.1"/>
    </source>
</evidence>
<evidence type="ECO:0000259" key="1">
    <source>
        <dbReference type="Pfam" id="PF23305"/>
    </source>
</evidence>
<dbReference type="EMBL" id="MU128990">
    <property type="protein sequence ID" value="KAF9512184.1"/>
    <property type="molecule type" value="Genomic_DNA"/>
</dbReference>
<dbReference type="PANTHER" id="PTHR39463">
    <property type="entry name" value="MEDUSA"/>
    <property type="match status" value="1"/>
</dbReference>
<feature type="domain" description="DUF7082" evidence="1">
    <location>
        <begin position="4"/>
        <end position="156"/>
    </location>
</feature>
<sequence>MQDKVNLTISGDLGSMTLNWSQEENEYHRRLVRFGRVQEGSNIHLTFEPVDQDEYVESHIVVSCIQRRDADDCYITSVDIIYLLEAIVGNRFSVEEKNRIRRNLEGFKPMTVSKSKNNSDFFSLIMGFPHPRPRNIEKDVKVFSWKLLKKALEKIVGKYVSDILLHFI</sequence>
<protein>
    <recommendedName>
        <fullName evidence="1">DUF7082 domain-containing protein</fullName>
    </recommendedName>
</protein>
<gene>
    <name evidence="2" type="ORF">BS47DRAFT_1298007</name>
</gene>
<dbReference type="InterPro" id="IPR055509">
    <property type="entry name" value="DUF7082"/>
</dbReference>
<dbReference type="Proteomes" id="UP000886523">
    <property type="component" value="Unassembled WGS sequence"/>
</dbReference>
<reference evidence="2" key="1">
    <citation type="journal article" date="2020" name="Nat. Commun.">
        <title>Large-scale genome sequencing of mycorrhizal fungi provides insights into the early evolution of symbiotic traits.</title>
        <authorList>
            <person name="Miyauchi S."/>
            <person name="Kiss E."/>
            <person name="Kuo A."/>
            <person name="Drula E."/>
            <person name="Kohler A."/>
            <person name="Sanchez-Garcia M."/>
            <person name="Morin E."/>
            <person name="Andreopoulos B."/>
            <person name="Barry K.W."/>
            <person name="Bonito G."/>
            <person name="Buee M."/>
            <person name="Carver A."/>
            <person name="Chen C."/>
            <person name="Cichocki N."/>
            <person name="Clum A."/>
            <person name="Culley D."/>
            <person name="Crous P.W."/>
            <person name="Fauchery L."/>
            <person name="Girlanda M."/>
            <person name="Hayes R.D."/>
            <person name="Keri Z."/>
            <person name="LaButti K."/>
            <person name="Lipzen A."/>
            <person name="Lombard V."/>
            <person name="Magnuson J."/>
            <person name="Maillard F."/>
            <person name="Murat C."/>
            <person name="Nolan M."/>
            <person name="Ohm R.A."/>
            <person name="Pangilinan J."/>
            <person name="Pereira M.F."/>
            <person name="Perotto S."/>
            <person name="Peter M."/>
            <person name="Pfister S."/>
            <person name="Riley R."/>
            <person name="Sitrit Y."/>
            <person name="Stielow J.B."/>
            <person name="Szollosi G."/>
            <person name="Zifcakova L."/>
            <person name="Stursova M."/>
            <person name="Spatafora J.W."/>
            <person name="Tedersoo L."/>
            <person name="Vaario L.M."/>
            <person name="Yamada A."/>
            <person name="Yan M."/>
            <person name="Wang P."/>
            <person name="Xu J."/>
            <person name="Bruns T."/>
            <person name="Baldrian P."/>
            <person name="Vilgalys R."/>
            <person name="Dunand C."/>
            <person name="Henrissat B."/>
            <person name="Grigoriev I.V."/>
            <person name="Hibbett D."/>
            <person name="Nagy L.G."/>
            <person name="Martin F.M."/>
        </authorList>
    </citation>
    <scope>NUCLEOTIDE SEQUENCE</scope>
    <source>
        <strain evidence="2">UP504</strain>
    </source>
</reference>
<organism evidence="2 3">
    <name type="scientific">Hydnum rufescens UP504</name>
    <dbReference type="NCBI Taxonomy" id="1448309"/>
    <lineage>
        <taxon>Eukaryota</taxon>
        <taxon>Fungi</taxon>
        <taxon>Dikarya</taxon>
        <taxon>Basidiomycota</taxon>
        <taxon>Agaricomycotina</taxon>
        <taxon>Agaricomycetes</taxon>
        <taxon>Cantharellales</taxon>
        <taxon>Hydnaceae</taxon>
        <taxon>Hydnum</taxon>
    </lineage>
</organism>